<reference evidence="2" key="1">
    <citation type="journal article" date="2022" name="bioRxiv">
        <title>Sequencing and chromosome-scale assembly of the giantPleurodeles waltlgenome.</title>
        <authorList>
            <person name="Brown T."/>
            <person name="Elewa A."/>
            <person name="Iarovenko S."/>
            <person name="Subramanian E."/>
            <person name="Araus A.J."/>
            <person name="Petzold A."/>
            <person name="Susuki M."/>
            <person name="Suzuki K.-i.T."/>
            <person name="Hayashi T."/>
            <person name="Toyoda A."/>
            <person name="Oliveira C."/>
            <person name="Osipova E."/>
            <person name="Leigh N.D."/>
            <person name="Simon A."/>
            <person name="Yun M.H."/>
        </authorList>
    </citation>
    <scope>NUCLEOTIDE SEQUENCE</scope>
    <source>
        <strain evidence="2">20211129_DDA</strain>
        <tissue evidence="2">Liver</tissue>
    </source>
</reference>
<sequence length="169" mass="18478">MGQAGHGKIIKHLAVRGDKKVGQHWFRGLYGRQLELPATSQETSGTESRFSYLCDECNGIGNPSGRIPEPLKGRQDDAIGVSGNPDIWVPKRMKRDEGLRVGCVPKKEDAGGDAERDGEGNQEREERGPPEEPKMFSVKDTTMSGEPTEGCKLRHVPGGTWLNQVPTAL</sequence>
<dbReference type="AlphaFoldDB" id="A0AAV7PEF7"/>
<feature type="compositionally biased region" description="Basic and acidic residues" evidence="1">
    <location>
        <begin position="99"/>
        <end position="134"/>
    </location>
</feature>
<evidence type="ECO:0000313" key="3">
    <source>
        <dbReference type="Proteomes" id="UP001066276"/>
    </source>
</evidence>
<organism evidence="2 3">
    <name type="scientific">Pleurodeles waltl</name>
    <name type="common">Iberian ribbed newt</name>
    <dbReference type="NCBI Taxonomy" id="8319"/>
    <lineage>
        <taxon>Eukaryota</taxon>
        <taxon>Metazoa</taxon>
        <taxon>Chordata</taxon>
        <taxon>Craniata</taxon>
        <taxon>Vertebrata</taxon>
        <taxon>Euteleostomi</taxon>
        <taxon>Amphibia</taxon>
        <taxon>Batrachia</taxon>
        <taxon>Caudata</taxon>
        <taxon>Salamandroidea</taxon>
        <taxon>Salamandridae</taxon>
        <taxon>Pleurodelinae</taxon>
        <taxon>Pleurodeles</taxon>
    </lineage>
</organism>
<evidence type="ECO:0000256" key="1">
    <source>
        <dbReference type="SAM" id="MobiDB-lite"/>
    </source>
</evidence>
<accession>A0AAV7PEF7</accession>
<dbReference type="EMBL" id="JANPWB010000011">
    <property type="protein sequence ID" value="KAJ1126711.1"/>
    <property type="molecule type" value="Genomic_DNA"/>
</dbReference>
<keyword evidence="3" id="KW-1185">Reference proteome</keyword>
<comment type="caution">
    <text evidence="2">The sequence shown here is derived from an EMBL/GenBank/DDBJ whole genome shotgun (WGS) entry which is preliminary data.</text>
</comment>
<dbReference type="Proteomes" id="UP001066276">
    <property type="component" value="Chromosome 7"/>
</dbReference>
<proteinExistence type="predicted"/>
<protein>
    <submittedName>
        <fullName evidence="2">Uncharacterized protein</fullName>
    </submittedName>
</protein>
<name>A0AAV7PEF7_PLEWA</name>
<evidence type="ECO:0000313" key="2">
    <source>
        <dbReference type="EMBL" id="KAJ1126711.1"/>
    </source>
</evidence>
<feature type="region of interest" description="Disordered" evidence="1">
    <location>
        <begin position="63"/>
        <end position="85"/>
    </location>
</feature>
<gene>
    <name evidence="2" type="ORF">NDU88_005117</name>
</gene>
<feature type="region of interest" description="Disordered" evidence="1">
    <location>
        <begin position="99"/>
        <end position="169"/>
    </location>
</feature>